<dbReference type="FunFam" id="1.10.555.10:FF:000003">
    <property type="entry name" value="Putative rho GTPase-activating protein 12"/>
    <property type="match status" value="1"/>
</dbReference>
<evidence type="ECO:0000313" key="3">
    <source>
        <dbReference type="Proteomes" id="UP000694380"/>
    </source>
</evidence>
<feature type="region of interest" description="Disordered" evidence="1">
    <location>
        <begin position="137"/>
        <end position="265"/>
    </location>
</feature>
<feature type="region of interest" description="Disordered" evidence="1">
    <location>
        <begin position="404"/>
        <end position="453"/>
    </location>
</feature>
<feature type="region of interest" description="Disordered" evidence="1">
    <location>
        <begin position="43"/>
        <end position="67"/>
    </location>
</feature>
<dbReference type="InterPro" id="IPR000198">
    <property type="entry name" value="RhoGAP_dom"/>
</dbReference>
<feature type="compositionally biased region" description="Low complexity" evidence="1">
    <location>
        <begin position="246"/>
        <end position="265"/>
    </location>
</feature>
<dbReference type="SUPFAM" id="SSF51045">
    <property type="entry name" value="WW domain"/>
    <property type="match status" value="2"/>
</dbReference>
<dbReference type="SMART" id="SM00324">
    <property type="entry name" value="RhoGAP"/>
    <property type="match status" value="1"/>
</dbReference>
<feature type="compositionally biased region" description="Basic and acidic residues" evidence="1">
    <location>
        <begin position="420"/>
        <end position="435"/>
    </location>
</feature>
<dbReference type="PANTHER" id="PTHR23176:SF104">
    <property type="entry name" value="RHO GTPASE-ACTIVATING PROTEIN 27"/>
    <property type="match status" value="1"/>
</dbReference>
<reference evidence="2" key="1">
    <citation type="submission" date="2025-08" db="UniProtKB">
        <authorList>
            <consortium name="Ensembl"/>
        </authorList>
    </citation>
    <scope>IDENTIFICATION</scope>
</reference>
<feature type="compositionally biased region" description="Low complexity" evidence="1">
    <location>
        <begin position="436"/>
        <end position="449"/>
    </location>
</feature>
<dbReference type="InterPro" id="IPR011993">
    <property type="entry name" value="PH-like_dom_sf"/>
</dbReference>
<dbReference type="Pfam" id="PF00169">
    <property type="entry name" value="PH"/>
    <property type="match status" value="1"/>
</dbReference>
<dbReference type="GO" id="GO:0007165">
    <property type="term" value="P:signal transduction"/>
    <property type="evidence" value="ECO:0007669"/>
    <property type="project" value="InterPro"/>
</dbReference>
<dbReference type="OrthoDB" id="79452at2759"/>
<reference evidence="2" key="2">
    <citation type="submission" date="2025-09" db="UniProtKB">
        <authorList>
            <consortium name="Ensembl"/>
        </authorList>
    </citation>
    <scope>IDENTIFICATION</scope>
</reference>
<dbReference type="InterPro" id="IPR036020">
    <property type="entry name" value="WW_dom_sf"/>
</dbReference>
<dbReference type="PANTHER" id="PTHR23176">
    <property type="entry name" value="RHO/RAC/CDC GTPASE-ACTIVATING PROTEIN"/>
    <property type="match status" value="1"/>
</dbReference>
<dbReference type="InterPro" id="IPR050729">
    <property type="entry name" value="Rho-GAP"/>
</dbReference>
<dbReference type="Pfam" id="PF00397">
    <property type="entry name" value="WW"/>
    <property type="match status" value="2"/>
</dbReference>
<gene>
    <name evidence="2" type="primary">PLEKHM1</name>
</gene>
<dbReference type="Ensembl" id="ENSCPBT00000014246.1">
    <property type="protein sequence ID" value="ENSCPBP00000011931.1"/>
    <property type="gene ID" value="ENSCPBG00000009035.1"/>
</dbReference>
<dbReference type="InterPro" id="IPR008936">
    <property type="entry name" value="Rho_GTPase_activation_prot"/>
</dbReference>
<dbReference type="InterPro" id="IPR001849">
    <property type="entry name" value="PH_domain"/>
</dbReference>
<organism evidence="2 3">
    <name type="scientific">Chrysemys picta bellii</name>
    <name type="common">Western painted turtle</name>
    <name type="synonym">Emys bellii</name>
    <dbReference type="NCBI Taxonomy" id="8478"/>
    <lineage>
        <taxon>Eukaryota</taxon>
        <taxon>Metazoa</taxon>
        <taxon>Chordata</taxon>
        <taxon>Craniata</taxon>
        <taxon>Vertebrata</taxon>
        <taxon>Euteleostomi</taxon>
        <taxon>Archelosauria</taxon>
        <taxon>Testudinata</taxon>
        <taxon>Testudines</taxon>
        <taxon>Cryptodira</taxon>
        <taxon>Durocryptodira</taxon>
        <taxon>Testudinoidea</taxon>
        <taxon>Emydidae</taxon>
        <taxon>Chrysemys</taxon>
    </lineage>
</organism>
<dbReference type="CDD" id="cd13233">
    <property type="entry name" value="PH_ARHGAP9-like"/>
    <property type="match status" value="1"/>
</dbReference>
<dbReference type="SUPFAM" id="SSF50729">
    <property type="entry name" value="PH domain-like"/>
    <property type="match status" value="1"/>
</dbReference>
<dbReference type="PROSITE" id="PS50238">
    <property type="entry name" value="RHOGAP"/>
    <property type="match status" value="1"/>
</dbReference>
<dbReference type="InterPro" id="IPR001202">
    <property type="entry name" value="WW_dom"/>
</dbReference>
<dbReference type="GO" id="GO:0005737">
    <property type="term" value="C:cytoplasm"/>
    <property type="evidence" value="ECO:0007669"/>
    <property type="project" value="TreeGrafter"/>
</dbReference>
<accession>A0A8C3FQF7</accession>
<dbReference type="AlphaFoldDB" id="A0A8C3FQF7"/>
<keyword evidence="3" id="KW-1185">Reference proteome</keyword>
<feature type="region of interest" description="Disordered" evidence="1">
    <location>
        <begin position="90"/>
        <end position="116"/>
    </location>
</feature>
<evidence type="ECO:0000256" key="1">
    <source>
        <dbReference type="SAM" id="MobiDB-lite"/>
    </source>
</evidence>
<dbReference type="SMART" id="SM00233">
    <property type="entry name" value="PH"/>
    <property type="match status" value="1"/>
</dbReference>
<dbReference type="PROSITE" id="PS50003">
    <property type="entry name" value="PH_DOMAIN"/>
    <property type="match status" value="1"/>
</dbReference>
<dbReference type="Pfam" id="PF00620">
    <property type="entry name" value="RhoGAP"/>
    <property type="match status" value="1"/>
</dbReference>
<dbReference type="GeneTree" id="ENSGT00940000155111"/>
<dbReference type="PROSITE" id="PS01159">
    <property type="entry name" value="WW_DOMAIN_1"/>
    <property type="match status" value="1"/>
</dbReference>
<sequence>MDTHAPKALPRTRSRLLRLFSSSQACQEEEKNPTPVYVNIQELRQQSAATDPSPPQDCPSSVLADWETHTDTGSGHLFYYNPVTGETTWDSPFGCPEDGVSPAPSPSPSLAPSPAAAEWGQYVDDASGEVFFYNSVTGETSWEPPPAADEPSAQEMQPAIAQYGPMDQRPPTPETDYPDLSPEELDGYPEEDYSPVGSYEQSTYPYLLPGRSPRHSAELSPSPGWCSQNNPEGQAFYPDHYASETVSVPGGRRRASSGSSQDSSPFASWHNYMPAILIQKEEKFKSLDKAGVLYRTKTADKGKRLRKNWSSSWTVLEGGILTFFKESKHLSSSSLKHPSMLTSPEHTVDLRGAAVSWAPKEKSSKKNVLELKTRDGSEFLIQHDSEPIVATWQKVIADSIGKLSTDFPTHDENGNVGDFGAKERLGNNKDEDKKNPASGPAASSLGSESDTSKVRNRLRKLLQKRPPLQFLRERGYIKDQVFGCSLQALCEREHGTVPRFVQQCIQTVEHRGLDIDGLYRISGNLATIQKLRYKVDHDENLDLDDGRWEDVHVITGALKLFFRELPEPLFPFSYFDKFITAIKIYDQAKRSKCIRDLVCSLPEANRDTMKVLFQHLCRVINYKEQNRMSVQSVAIVFGPTLLRPETEEVNMAMHMVFQNQIVEHILNQYSYIFPDS</sequence>
<proteinExistence type="predicted"/>
<dbReference type="CDD" id="cd04403">
    <property type="entry name" value="RhoGAP_ARHGAP27_15_12_9"/>
    <property type="match status" value="1"/>
</dbReference>
<evidence type="ECO:0000313" key="2">
    <source>
        <dbReference type="Ensembl" id="ENSCPBP00000011931.1"/>
    </source>
</evidence>
<dbReference type="PROSITE" id="PS50020">
    <property type="entry name" value="WW_DOMAIN_2"/>
    <property type="match status" value="2"/>
</dbReference>
<dbReference type="CDD" id="cd00201">
    <property type="entry name" value="WW"/>
    <property type="match status" value="2"/>
</dbReference>
<dbReference type="SUPFAM" id="SSF48350">
    <property type="entry name" value="GTPase activation domain, GAP"/>
    <property type="match status" value="1"/>
</dbReference>
<dbReference type="Proteomes" id="UP000694380">
    <property type="component" value="Unplaced"/>
</dbReference>
<feature type="compositionally biased region" description="Acidic residues" evidence="1">
    <location>
        <begin position="181"/>
        <end position="193"/>
    </location>
</feature>
<dbReference type="Gene3D" id="1.10.555.10">
    <property type="entry name" value="Rho GTPase activation protein"/>
    <property type="match status" value="1"/>
</dbReference>
<dbReference type="SMART" id="SM00456">
    <property type="entry name" value="WW"/>
    <property type="match status" value="2"/>
</dbReference>
<protein>
    <submittedName>
        <fullName evidence="2">Pleckstrin homology and RUN domain containing M1</fullName>
    </submittedName>
</protein>
<dbReference type="FunFam" id="2.30.29.30:FF:000206">
    <property type="entry name" value="Rho GTPase activating protein 27"/>
    <property type="match status" value="1"/>
</dbReference>
<dbReference type="Gene3D" id="2.30.29.30">
    <property type="entry name" value="Pleckstrin-homology domain (PH domain)/Phosphotyrosine-binding domain (PTB)"/>
    <property type="match status" value="1"/>
</dbReference>
<name>A0A8C3FQF7_CHRPI</name>
<dbReference type="Gene3D" id="2.20.70.10">
    <property type="match status" value="2"/>
</dbReference>